<evidence type="ECO:0000313" key="2">
    <source>
        <dbReference type="Proteomes" id="UP001186974"/>
    </source>
</evidence>
<gene>
    <name evidence="1" type="ORF">LTS18_007646</name>
</gene>
<organism evidence="1 2">
    <name type="scientific">Coniosporium uncinatum</name>
    <dbReference type="NCBI Taxonomy" id="93489"/>
    <lineage>
        <taxon>Eukaryota</taxon>
        <taxon>Fungi</taxon>
        <taxon>Dikarya</taxon>
        <taxon>Ascomycota</taxon>
        <taxon>Pezizomycotina</taxon>
        <taxon>Dothideomycetes</taxon>
        <taxon>Dothideomycetes incertae sedis</taxon>
        <taxon>Coniosporium</taxon>
    </lineage>
</organism>
<reference evidence="1" key="1">
    <citation type="submission" date="2024-09" db="EMBL/GenBank/DDBJ databases">
        <title>Black Yeasts Isolated from many extreme environments.</title>
        <authorList>
            <person name="Coleine C."/>
            <person name="Stajich J.E."/>
            <person name="Selbmann L."/>
        </authorList>
    </citation>
    <scope>NUCLEOTIDE SEQUENCE</scope>
    <source>
        <strain evidence="1">CCFEE 5737</strain>
    </source>
</reference>
<keyword evidence="2" id="KW-1185">Reference proteome</keyword>
<protein>
    <submittedName>
        <fullName evidence="1">Uncharacterized protein</fullName>
    </submittedName>
</protein>
<name>A0ACC3D2B7_9PEZI</name>
<dbReference type="Proteomes" id="UP001186974">
    <property type="component" value="Unassembled WGS sequence"/>
</dbReference>
<comment type="caution">
    <text evidence="1">The sequence shown here is derived from an EMBL/GenBank/DDBJ whole genome shotgun (WGS) entry which is preliminary data.</text>
</comment>
<sequence>MFSTYYENNEAAQIPIPQNYNAVVGNPDAKSQADILAGSGAKWFCEGDRQNEYQNSAAFPPKACHGNLQTLLYFHDCVNPTTLNSTYSGRAFGTTNQCPRDMKRMPRLRFSIRYNLSRALPGGWTGKAPLKLSCGSSYCAHGDFIMGWYPEAAKNMLRATGKSSLKIVSGEKGNGYQKPICKAKHRDPGHGTSDYATALKEGGHAGM</sequence>
<dbReference type="EMBL" id="JAWDJW010008276">
    <property type="protein sequence ID" value="KAK3060807.1"/>
    <property type="molecule type" value="Genomic_DNA"/>
</dbReference>
<proteinExistence type="predicted"/>
<evidence type="ECO:0000313" key="1">
    <source>
        <dbReference type="EMBL" id="KAK3060807.1"/>
    </source>
</evidence>
<accession>A0ACC3D2B7</accession>